<evidence type="ECO:0000313" key="1">
    <source>
        <dbReference type="EMBL" id="VFQ96333.1"/>
    </source>
</evidence>
<keyword evidence="2" id="KW-1185">Reference proteome</keyword>
<protein>
    <submittedName>
        <fullName evidence="1">Uncharacterized protein</fullName>
    </submittedName>
</protein>
<name>A0A484N5E1_9ASTE</name>
<dbReference type="EMBL" id="OOIL02005938">
    <property type="protein sequence ID" value="VFQ96333.1"/>
    <property type="molecule type" value="Genomic_DNA"/>
</dbReference>
<dbReference type="OrthoDB" id="6513042at2759"/>
<sequence>MGAEDHKACITRFFKIILSWDYYLLKYSKETSCDQNDDGKATGLRKVKQTYNDVDDYISTFEPLIFEEAKAQITRDKSDDDDEGETGWMLGMIMETAELDGFHLPMMLCEESIKQNDLLVISKQKFEVGKTPKSYAFAFVEHRQQEKIKLRMHLNGEYKELNTDKVVKCSRLMSMRPLIRKENQLYVLKVCSLSTIVREYVALWSISSLPFKDLILSATESNSNKGDRAWKISEPLKEFIETNHNKSQLEAINAGLSRNTFVLIQWKGAGQGWGKEG</sequence>
<reference evidence="1 2" key="1">
    <citation type="submission" date="2018-04" db="EMBL/GenBank/DDBJ databases">
        <authorList>
            <person name="Vogel A."/>
        </authorList>
    </citation>
    <scope>NUCLEOTIDE SEQUENCE [LARGE SCALE GENOMIC DNA]</scope>
</reference>
<accession>A0A484N5E1</accession>
<proteinExistence type="predicted"/>
<dbReference type="AlphaFoldDB" id="A0A484N5E1"/>
<evidence type="ECO:0000313" key="2">
    <source>
        <dbReference type="Proteomes" id="UP000595140"/>
    </source>
</evidence>
<gene>
    <name evidence="1" type="ORF">CCAM_LOCUS38109</name>
</gene>
<dbReference type="Proteomes" id="UP000595140">
    <property type="component" value="Unassembled WGS sequence"/>
</dbReference>
<organism evidence="1 2">
    <name type="scientific">Cuscuta campestris</name>
    <dbReference type="NCBI Taxonomy" id="132261"/>
    <lineage>
        <taxon>Eukaryota</taxon>
        <taxon>Viridiplantae</taxon>
        <taxon>Streptophyta</taxon>
        <taxon>Embryophyta</taxon>
        <taxon>Tracheophyta</taxon>
        <taxon>Spermatophyta</taxon>
        <taxon>Magnoliopsida</taxon>
        <taxon>eudicotyledons</taxon>
        <taxon>Gunneridae</taxon>
        <taxon>Pentapetalae</taxon>
        <taxon>asterids</taxon>
        <taxon>lamiids</taxon>
        <taxon>Solanales</taxon>
        <taxon>Convolvulaceae</taxon>
        <taxon>Cuscuteae</taxon>
        <taxon>Cuscuta</taxon>
        <taxon>Cuscuta subgen. Grammica</taxon>
        <taxon>Cuscuta sect. Cleistogrammica</taxon>
    </lineage>
</organism>